<accession>A0ABR5J0T6</accession>
<dbReference type="Pfam" id="PF06267">
    <property type="entry name" value="DUF1028"/>
    <property type="match status" value="1"/>
</dbReference>
<dbReference type="SUPFAM" id="SSF56235">
    <property type="entry name" value="N-terminal nucleophile aminohydrolases (Ntn hydrolases)"/>
    <property type="match status" value="1"/>
</dbReference>
<organism evidence="1 2">
    <name type="scientific">Streptomyces varsoviensis</name>
    <dbReference type="NCBI Taxonomy" id="67373"/>
    <lineage>
        <taxon>Bacteria</taxon>
        <taxon>Bacillati</taxon>
        <taxon>Actinomycetota</taxon>
        <taxon>Actinomycetes</taxon>
        <taxon>Kitasatosporales</taxon>
        <taxon>Streptomycetaceae</taxon>
        <taxon>Streptomyces</taxon>
    </lineage>
</organism>
<evidence type="ECO:0000313" key="2">
    <source>
        <dbReference type="Proteomes" id="UP000037020"/>
    </source>
</evidence>
<reference evidence="1 2" key="1">
    <citation type="submission" date="2015-07" db="EMBL/GenBank/DDBJ databases">
        <authorList>
            <person name="Ju K.-S."/>
            <person name="Doroghazi J.R."/>
            <person name="Metcalf W.W."/>
        </authorList>
    </citation>
    <scope>NUCLEOTIDE SEQUENCE [LARGE SCALE GENOMIC DNA]</scope>
    <source>
        <strain evidence="1 2">NRRL B-3589</strain>
    </source>
</reference>
<dbReference type="RefSeq" id="WP_030874828.1">
    <property type="nucleotide sequence ID" value="NZ_JBIRHZ010000007.1"/>
</dbReference>
<gene>
    <name evidence="1" type="ORF">ADK38_27850</name>
</gene>
<keyword evidence="2" id="KW-1185">Reference proteome</keyword>
<protein>
    <submittedName>
        <fullName evidence="1">Major pilin protein fimA</fullName>
    </submittedName>
</protein>
<dbReference type="Gene3D" id="3.60.20.10">
    <property type="entry name" value="Glutamine Phosphoribosylpyrophosphate, subunit 1, domain 1"/>
    <property type="match status" value="1"/>
</dbReference>
<dbReference type="InterPro" id="IPR029055">
    <property type="entry name" value="Ntn_hydrolases_N"/>
</dbReference>
<comment type="caution">
    <text evidence="1">The sequence shown here is derived from an EMBL/GenBank/DDBJ whole genome shotgun (WGS) entry which is preliminary data.</text>
</comment>
<evidence type="ECO:0000313" key="1">
    <source>
        <dbReference type="EMBL" id="KOG87005.1"/>
    </source>
</evidence>
<proteinExistence type="predicted"/>
<name>A0ABR5J0T6_9ACTN</name>
<dbReference type="Proteomes" id="UP000037020">
    <property type="component" value="Unassembled WGS sequence"/>
</dbReference>
<dbReference type="PANTHER" id="PTHR39328">
    <property type="entry name" value="BLL2871 PROTEIN"/>
    <property type="match status" value="1"/>
</dbReference>
<dbReference type="EMBL" id="LGUT01002485">
    <property type="protein sequence ID" value="KOG87005.1"/>
    <property type="molecule type" value="Genomic_DNA"/>
</dbReference>
<sequence>MTFSIAARCERTGRFGVAVTSSSPAVAARCAYVRAGVGAACSQNITDPRLGTHLLDLMAGGASAAAAIHDTAHDPAHLPHIPYRQLTAVGAAGPGAAHSGAHTLGRHAQAVGPDAVAAGNLLADPGVPRAILDAFAADPAAPLARRLVDALGAGAAAGGEEGPVHSAGLLVGGDVPWPVTDLRVDWTDGDPIAELAALWKLWEPQEQPYVQRALAPGEAPSFGVPGDA</sequence>
<dbReference type="InterPro" id="IPR010430">
    <property type="entry name" value="DUF1028"/>
</dbReference>
<dbReference type="PANTHER" id="PTHR39328:SF1">
    <property type="entry name" value="BLL2871 PROTEIN"/>
    <property type="match status" value="1"/>
</dbReference>